<dbReference type="GO" id="GO:0016491">
    <property type="term" value="F:oxidoreductase activity"/>
    <property type="evidence" value="ECO:0007669"/>
    <property type="project" value="UniProtKB-KW"/>
</dbReference>
<dbReference type="Gene3D" id="3.40.50.720">
    <property type="entry name" value="NAD(P)-binding Rossmann-like Domain"/>
    <property type="match status" value="1"/>
</dbReference>
<reference evidence="3" key="1">
    <citation type="submission" date="2017-05" db="EMBL/GenBank/DDBJ databases">
        <title>Complete and WGS of Bordetella genogroups.</title>
        <authorList>
            <person name="Spilker T."/>
            <person name="Lipuma J."/>
        </authorList>
    </citation>
    <scope>NUCLEOTIDE SEQUENCE</scope>
    <source>
        <strain evidence="3">AU21707</strain>
    </source>
</reference>
<accession>A0A261RNS2</accession>
<evidence type="ECO:0000256" key="1">
    <source>
        <dbReference type="ARBA" id="ARBA00006484"/>
    </source>
</evidence>
<dbReference type="PRINTS" id="PR00081">
    <property type="entry name" value="GDHRDH"/>
</dbReference>
<dbReference type="PANTHER" id="PTHR43639:SF1">
    <property type="entry name" value="SHORT-CHAIN DEHYDROGENASE_REDUCTASE FAMILY PROTEIN"/>
    <property type="match status" value="1"/>
</dbReference>
<dbReference type="InterPro" id="IPR002347">
    <property type="entry name" value="SDR_fam"/>
</dbReference>
<dbReference type="PRINTS" id="PR00080">
    <property type="entry name" value="SDRFAMILY"/>
</dbReference>
<keyword evidence="4" id="KW-1185">Reference proteome</keyword>
<dbReference type="CDD" id="cd05233">
    <property type="entry name" value="SDR_c"/>
    <property type="match status" value="1"/>
</dbReference>
<comment type="similarity">
    <text evidence="1">Belongs to the short-chain dehydrogenases/reductases (SDR) family.</text>
</comment>
<evidence type="ECO:0000256" key="2">
    <source>
        <dbReference type="ARBA" id="ARBA00023002"/>
    </source>
</evidence>
<protein>
    <submittedName>
        <fullName evidence="3">3-oxoacyl-ACP reductase</fullName>
    </submittedName>
</protein>
<evidence type="ECO:0000313" key="3">
    <source>
        <dbReference type="EMBL" id="OZI26427.1"/>
    </source>
</evidence>
<dbReference type="Pfam" id="PF13561">
    <property type="entry name" value="adh_short_C2"/>
    <property type="match status" value="1"/>
</dbReference>
<evidence type="ECO:0000313" key="4">
    <source>
        <dbReference type="Proteomes" id="UP000216857"/>
    </source>
</evidence>
<dbReference type="SUPFAM" id="SSF51735">
    <property type="entry name" value="NAD(P)-binding Rossmann-fold domains"/>
    <property type="match status" value="1"/>
</dbReference>
<dbReference type="Proteomes" id="UP000216857">
    <property type="component" value="Unassembled WGS sequence"/>
</dbReference>
<dbReference type="EMBL" id="NEVJ01000001">
    <property type="protein sequence ID" value="OZI26427.1"/>
    <property type="molecule type" value="Genomic_DNA"/>
</dbReference>
<proteinExistence type="inferred from homology"/>
<sequence>MGPALTRNIMHTQTKVAIVTGASQGIGAGIVRGYRKQGYAVVANSRNIEAGEDTDVIAVPGDIADRAVANKVVATALERFGRIDTLINNAGIFVSKPFTEYTEEDYTNVVNVNLGGFFHITQCALQQMAKQEHGHIVQITTTLVEQPLSNVPAGLASLTKGGLAAVTRGLAIEYARKGIRVNAVAPGIIKTPMHAPETHEFLDGLHPVGHMGDIADIVEAILYLERAGFVTGETINVDGGQHAGHW</sequence>
<name>A0A261RNS2_9BORD</name>
<dbReference type="OrthoDB" id="9806974at2"/>
<dbReference type="AlphaFoldDB" id="A0A261RNS2"/>
<dbReference type="InterPro" id="IPR036291">
    <property type="entry name" value="NAD(P)-bd_dom_sf"/>
</dbReference>
<organism evidence="3 4">
    <name type="scientific">Bordetella genomosp. 9</name>
    <dbReference type="NCBI Taxonomy" id="1416803"/>
    <lineage>
        <taxon>Bacteria</taxon>
        <taxon>Pseudomonadati</taxon>
        <taxon>Pseudomonadota</taxon>
        <taxon>Betaproteobacteria</taxon>
        <taxon>Burkholderiales</taxon>
        <taxon>Alcaligenaceae</taxon>
        <taxon>Bordetella</taxon>
    </lineage>
</organism>
<dbReference type="PANTHER" id="PTHR43639">
    <property type="entry name" value="OXIDOREDUCTASE, SHORT-CHAIN DEHYDROGENASE/REDUCTASE FAMILY (AFU_ORTHOLOGUE AFUA_5G02870)"/>
    <property type="match status" value="1"/>
</dbReference>
<gene>
    <name evidence="3" type="ORF">CAL26_03600</name>
</gene>
<keyword evidence="2" id="KW-0560">Oxidoreductase</keyword>
<dbReference type="FunFam" id="3.40.50.720:FF:000084">
    <property type="entry name" value="Short-chain dehydrogenase reductase"/>
    <property type="match status" value="1"/>
</dbReference>
<comment type="caution">
    <text evidence="3">The sequence shown here is derived from an EMBL/GenBank/DDBJ whole genome shotgun (WGS) entry which is preliminary data.</text>
</comment>